<dbReference type="GO" id="GO:0070062">
    <property type="term" value="C:extracellular exosome"/>
    <property type="evidence" value="ECO:0007669"/>
    <property type="project" value="TreeGrafter"/>
</dbReference>
<dbReference type="InParanoid" id="A0A1S3FZ22"/>
<dbReference type="FunFam" id="2.30.30.140:FF:000063">
    <property type="entry name" value="PWWP domain-containing DNA repair factor 3A"/>
    <property type="match status" value="1"/>
</dbReference>
<organism evidence="6 7">
    <name type="scientific">Dipodomys ordii</name>
    <name type="common">Ord's kangaroo rat</name>
    <dbReference type="NCBI Taxonomy" id="10020"/>
    <lineage>
        <taxon>Eukaryota</taxon>
        <taxon>Metazoa</taxon>
        <taxon>Chordata</taxon>
        <taxon>Craniata</taxon>
        <taxon>Vertebrata</taxon>
        <taxon>Euteleostomi</taxon>
        <taxon>Mammalia</taxon>
        <taxon>Eutheria</taxon>
        <taxon>Euarchontoglires</taxon>
        <taxon>Glires</taxon>
        <taxon>Rodentia</taxon>
        <taxon>Castorimorpha</taxon>
        <taxon>Heteromyidae</taxon>
        <taxon>Dipodomyinae</taxon>
        <taxon>Dipodomys</taxon>
    </lineage>
</organism>
<dbReference type="Gene3D" id="2.30.30.140">
    <property type="match status" value="1"/>
</dbReference>
<dbReference type="Gene3D" id="6.10.300.20">
    <property type="match status" value="1"/>
</dbReference>
<dbReference type="OrthoDB" id="10013064at2759"/>
<evidence type="ECO:0000259" key="3">
    <source>
        <dbReference type="Pfam" id="PF20884"/>
    </source>
</evidence>
<proteinExistence type="inferred from homology"/>
<dbReference type="RefSeq" id="XP_012881289.1">
    <property type="nucleotide sequence ID" value="XM_013025835.1"/>
</dbReference>
<dbReference type="PANTHER" id="PTHR31333:SF3">
    <property type="entry name" value="PWWP DOMAIN-CONTAINING DNA REPAIR FACTOR 3B"/>
    <property type="match status" value="1"/>
</dbReference>
<dbReference type="InterPro" id="IPR040263">
    <property type="entry name" value="PWP3A_3B_4"/>
</dbReference>
<dbReference type="Proteomes" id="UP000081671">
    <property type="component" value="Unplaced"/>
</dbReference>
<dbReference type="PANTHER" id="PTHR31333">
    <property type="entry name" value="PWWP DOMAIN-CONTAINING DNA REPAIR FACTOR 3 FAMILY MEMBER"/>
    <property type="match status" value="1"/>
</dbReference>
<feature type="compositionally biased region" description="Polar residues" evidence="2">
    <location>
        <begin position="255"/>
        <end position="265"/>
    </location>
</feature>
<feature type="compositionally biased region" description="Polar residues" evidence="2">
    <location>
        <begin position="299"/>
        <end position="308"/>
    </location>
</feature>
<dbReference type="Pfam" id="PF20886">
    <property type="entry name" value="PWP3A-B_C"/>
    <property type="match status" value="1"/>
</dbReference>
<accession>A0A1S3FZ22</accession>
<dbReference type="KEGG" id="dord:105992776"/>
<reference evidence="7" key="1">
    <citation type="submission" date="2025-08" db="UniProtKB">
        <authorList>
            <consortium name="RefSeq"/>
        </authorList>
    </citation>
    <scope>IDENTIFICATION</scope>
    <source>
        <tissue evidence="7">Kidney</tissue>
    </source>
</reference>
<feature type="domain" description="PWWP" evidence="4">
    <location>
        <begin position="531"/>
        <end position="671"/>
    </location>
</feature>
<feature type="domain" description="PWWP" evidence="5">
    <location>
        <begin position="5"/>
        <end position="99"/>
    </location>
</feature>
<dbReference type="InterPro" id="IPR048765">
    <property type="entry name" value="PWP3A_3B_4_N"/>
</dbReference>
<name>A0A1S3FZ22_DIPOR</name>
<dbReference type="InterPro" id="IPR035504">
    <property type="entry name" value="MUM1-like_PWWP"/>
</dbReference>
<feature type="region of interest" description="Disordered" evidence="2">
    <location>
        <begin position="242"/>
        <end position="308"/>
    </location>
</feature>
<dbReference type="AlphaFoldDB" id="A0A1S3FZ22"/>
<gene>
    <name evidence="7" type="primary">LOC105992776</name>
</gene>
<evidence type="ECO:0000259" key="5">
    <source>
        <dbReference type="Pfam" id="PF20887"/>
    </source>
</evidence>
<evidence type="ECO:0000313" key="7">
    <source>
        <dbReference type="RefSeq" id="XP_012881289.1"/>
    </source>
</evidence>
<evidence type="ECO:0000259" key="4">
    <source>
        <dbReference type="Pfam" id="PF20886"/>
    </source>
</evidence>
<sequence>MNAEYVLCNWKEQIWPAKVLSRSEISSDGKRKSTFALEVQILSLDEKVTVDSTETKSLSESAIEVIISSLTIESEVSVPPREETAYERSLKMALDILNERANLSQEGILNEQETSTLSENVLQELSESPPHKKFRQHEGDSVNYLEESEGPATLVAPTENDDFLSDDKSQVNTAIEDEMETKPSPNFCWNETYASFSDDEKEDKKKIDITAIMSTIKEENVDIKDEKFVPFLSDDFVVPKALKEEESDSSPEDQAVSSQCSNIAENTDDPEEGPSNPNPSSDASQNQPPVETDMEAEPSCSTTSGEYQVSLSASNPVLDYSLLRNEEGSLQRLDFELEGEASASTSSLSVQHVSTLALEDTDEEEELPRLVLDYKPCAFETGIIVWFKYQKYPFWPAVVKSIRRKERKASVIFVEADMSSEKKGIRVPFRRLKKYDCKEKQALVDKAREEYRESIDWCISLICDYRVRIGCGSFVGSFLEYFAADISYPVRKEIKRDTFRNLFPKLYNDDSGEQMSVTSPAKRLAYQKILPDRMKSARDRANKNLVDFIVNAKGTEDHLLAILKGKKRSRWLNSFLHAKRFMPCIETYFEDEDQLDEVVKYLQEIYKQIDQRMRTRIKDDKIKFVLEVLLPEAIICSISAVDGLDYEAAEAKYLKGPALGCRERELFDSKILFEKRRKPLPSTGTQ</sequence>
<evidence type="ECO:0000256" key="1">
    <source>
        <dbReference type="ARBA" id="ARBA00008188"/>
    </source>
</evidence>
<dbReference type="GeneID" id="105992776"/>
<keyword evidence="6" id="KW-1185">Reference proteome</keyword>
<dbReference type="SUPFAM" id="SSF63748">
    <property type="entry name" value="Tudor/PWWP/MBT"/>
    <property type="match status" value="1"/>
</dbReference>
<dbReference type="Pfam" id="PF20887">
    <property type="entry name" value="PWP3A-B_N"/>
    <property type="match status" value="1"/>
</dbReference>
<dbReference type="STRING" id="10020.ENSDORP00000022907"/>
<dbReference type="Pfam" id="PF20884">
    <property type="entry name" value="MUM1-like_PWWP"/>
    <property type="match status" value="1"/>
</dbReference>
<dbReference type="CTD" id="139221"/>
<dbReference type="CDD" id="cd06080">
    <property type="entry name" value="PWWP_MUM1-like"/>
    <property type="match status" value="1"/>
</dbReference>
<evidence type="ECO:0000313" key="6">
    <source>
        <dbReference type="Proteomes" id="UP000081671"/>
    </source>
</evidence>
<dbReference type="FunCoup" id="A0A1S3FZ22">
    <property type="interactions" value="15"/>
</dbReference>
<protein>
    <submittedName>
        <fullName evidence="7">PWWP domain-containing protein MUM1L1</fullName>
    </submittedName>
</protein>
<dbReference type="InterPro" id="IPR048795">
    <property type="entry name" value="PWP3A_3B_4_C"/>
</dbReference>
<evidence type="ECO:0000256" key="2">
    <source>
        <dbReference type="SAM" id="MobiDB-lite"/>
    </source>
</evidence>
<comment type="similarity">
    <text evidence="1">Belongs to the PWWP3A family.</text>
</comment>
<feature type="domain" description="MUM1-like PWWP" evidence="3">
    <location>
        <begin position="379"/>
        <end position="458"/>
    </location>
</feature>